<name>H2AWN6_KAZAF</name>
<dbReference type="FunCoup" id="H2AWN6">
    <property type="interactions" value="32"/>
</dbReference>
<reference evidence="1 2" key="1">
    <citation type="journal article" date="2011" name="Proc. Natl. Acad. Sci. U.S.A.">
        <title>Evolutionary erosion of yeast sex chromosomes by mating-type switching accidents.</title>
        <authorList>
            <person name="Gordon J.L."/>
            <person name="Armisen D."/>
            <person name="Proux-Wera E."/>
            <person name="Oheigeartaigh S.S."/>
            <person name="Byrne K.P."/>
            <person name="Wolfe K.H."/>
        </authorList>
    </citation>
    <scope>NUCLEOTIDE SEQUENCE [LARGE SCALE GENOMIC DNA]</scope>
    <source>
        <strain evidence="2">ATCC 22294 / BCRC 22015 / CBS 2517 / CECT 1963 / NBRC 1671 / NRRL Y-8276</strain>
    </source>
</reference>
<dbReference type="GeneID" id="13884254"/>
<accession>H2AWN6</accession>
<proteinExistence type="predicted"/>
<protein>
    <submittedName>
        <fullName evidence="1">Uncharacterized protein</fullName>
    </submittedName>
</protein>
<keyword evidence="2" id="KW-1185">Reference proteome</keyword>
<dbReference type="eggNOG" id="ENOG502RYWP">
    <property type="taxonomic scope" value="Eukaryota"/>
</dbReference>
<gene>
    <name evidence="1" type="primary">KAFR0F01890</name>
    <name evidence="1" type="ORF">KAFR_0F01890</name>
</gene>
<evidence type="ECO:0000313" key="1">
    <source>
        <dbReference type="EMBL" id="CCF58786.1"/>
    </source>
</evidence>
<dbReference type="HOGENOM" id="CLU_061864_0_0_1"/>
<dbReference type="AlphaFoldDB" id="H2AWN6"/>
<dbReference type="InParanoid" id="H2AWN6"/>
<dbReference type="RefSeq" id="XP_003957921.1">
    <property type="nucleotide sequence ID" value="XM_003957872.1"/>
</dbReference>
<dbReference type="EMBL" id="HE650826">
    <property type="protein sequence ID" value="CCF58786.1"/>
    <property type="molecule type" value="Genomic_DNA"/>
</dbReference>
<dbReference type="KEGG" id="kaf:KAFR_0F01890"/>
<organism evidence="1 2">
    <name type="scientific">Kazachstania africana (strain ATCC 22294 / BCRC 22015 / CBS 2517 / CECT 1963 / NBRC 1671 / NRRL Y-8276)</name>
    <name type="common">Yeast</name>
    <name type="synonym">Kluyveromyces africanus</name>
    <dbReference type="NCBI Taxonomy" id="1071382"/>
    <lineage>
        <taxon>Eukaryota</taxon>
        <taxon>Fungi</taxon>
        <taxon>Dikarya</taxon>
        <taxon>Ascomycota</taxon>
        <taxon>Saccharomycotina</taxon>
        <taxon>Saccharomycetes</taxon>
        <taxon>Saccharomycetales</taxon>
        <taxon>Saccharomycetaceae</taxon>
        <taxon>Kazachstania</taxon>
    </lineage>
</organism>
<evidence type="ECO:0000313" key="2">
    <source>
        <dbReference type="Proteomes" id="UP000005220"/>
    </source>
</evidence>
<sequence>MRRAFFHINARLFKSDNKQLRSTLNFLTKGSTLSTTLSELLEPGSNSEKSALKKVKDPEATKHVETILDVLNSTLPKSKLHTSKVQGHYDFLFQQLKVILRNTIKETGSIQSSPSALESLTSEELYNRLILLKLSNKLTISEVCKIVLSKNFKHYDSLWSNITLFDDMEMLQVSLLLYYKTHKMEIYKELKNKWIDNYSTFQASIRRIFWRCALHDNLDINEIIVKLQKWDNKELIILYQSLFEISNRLPILDDLSYNQGLFIRSLRALAVNTIKYKKWMVKIVKLSLKLKLYTEEKTQIDNQLISRYKFASSLNLVLQEVYNMCDDTVLQEELRDIFKMIDQQEQKMKTQISLKFV</sequence>
<dbReference type="Proteomes" id="UP000005220">
    <property type="component" value="Chromosome 6"/>
</dbReference>
<dbReference type="OrthoDB" id="4051837at2759"/>